<sequence>MNGISYPRVRLDDSSPAANVSLKTTVPNRLSGRIGGRVDGKDVRLSTAAPLEVAALAAVIAFEALEQDHQSSAAASS</sequence>
<accession>A0A399ELH6</accession>
<dbReference type="AlphaFoldDB" id="A0A399ELH6"/>
<proteinExistence type="predicted"/>
<reference evidence="1 2" key="1">
    <citation type="submission" date="2018-08" db="EMBL/GenBank/DDBJ databases">
        <title>Meiothermus terrae DSM 26712 genome sequencing project.</title>
        <authorList>
            <person name="Da Costa M.S."/>
            <person name="Albuquerque L."/>
            <person name="Raposo P."/>
            <person name="Froufe H.J.C."/>
            <person name="Barroso C.S."/>
            <person name="Egas C."/>
        </authorList>
    </citation>
    <scope>NUCLEOTIDE SEQUENCE [LARGE SCALE GENOMIC DNA]</scope>
    <source>
        <strain evidence="1 2">DSM 26712</strain>
    </source>
</reference>
<dbReference type="Proteomes" id="UP000265715">
    <property type="component" value="Unassembled WGS sequence"/>
</dbReference>
<gene>
    <name evidence="1" type="ORF">Mterra_02132</name>
</gene>
<evidence type="ECO:0000313" key="2">
    <source>
        <dbReference type="Proteomes" id="UP000265715"/>
    </source>
</evidence>
<evidence type="ECO:0000313" key="1">
    <source>
        <dbReference type="EMBL" id="RIH83919.1"/>
    </source>
</evidence>
<keyword evidence="2" id="KW-1185">Reference proteome</keyword>
<organism evidence="1 2">
    <name type="scientific">Calidithermus terrae</name>
    <dbReference type="NCBI Taxonomy" id="1408545"/>
    <lineage>
        <taxon>Bacteria</taxon>
        <taxon>Thermotogati</taxon>
        <taxon>Deinococcota</taxon>
        <taxon>Deinococci</taxon>
        <taxon>Thermales</taxon>
        <taxon>Thermaceae</taxon>
        <taxon>Calidithermus</taxon>
    </lineage>
</organism>
<dbReference type="EMBL" id="QXDL01000082">
    <property type="protein sequence ID" value="RIH83919.1"/>
    <property type="molecule type" value="Genomic_DNA"/>
</dbReference>
<comment type="caution">
    <text evidence="1">The sequence shown here is derived from an EMBL/GenBank/DDBJ whole genome shotgun (WGS) entry which is preliminary data.</text>
</comment>
<name>A0A399ELH6_9DEIN</name>
<protein>
    <submittedName>
        <fullName evidence="1">Uncharacterized protein</fullName>
    </submittedName>
</protein>